<dbReference type="EMBL" id="PIUM01000027">
    <property type="protein sequence ID" value="PKU22800.1"/>
    <property type="molecule type" value="Genomic_DNA"/>
</dbReference>
<organism evidence="2 3">
    <name type="scientific">Telmatospirillum siberiense</name>
    <dbReference type="NCBI Taxonomy" id="382514"/>
    <lineage>
        <taxon>Bacteria</taxon>
        <taxon>Pseudomonadati</taxon>
        <taxon>Pseudomonadota</taxon>
        <taxon>Alphaproteobacteria</taxon>
        <taxon>Rhodospirillales</taxon>
        <taxon>Rhodospirillaceae</taxon>
        <taxon>Telmatospirillum</taxon>
    </lineage>
</organism>
<gene>
    <name evidence="2" type="ORF">CWS72_20045</name>
</gene>
<sequence>MGGAAQAAETSADTAAVAKIVEVLRAAMVAGDGKVLKAVLHDRLTYSHSDGHLQTKAMVLDELAGKNSFASLALSDQTIDVVGNVAVVRHIFDSVNNLPEGKTSSAHIKVLQVWVKAGKGWKLLARASTPIKA</sequence>
<name>A0A2N3PQX1_9PROT</name>
<evidence type="ECO:0000313" key="3">
    <source>
        <dbReference type="Proteomes" id="UP000233293"/>
    </source>
</evidence>
<protein>
    <submittedName>
        <fullName evidence="2">Nuclear transport factor 2 family protein</fullName>
    </submittedName>
</protein>
<dbReference type="InterPro" id="IPR032710">
    <property type="entry name" value="NTF2-like_dom_sf"/>
</dbReference>
<comment type="caution">
    <text evidence="2">The sequence shown here is derived from an EMBL/GenBank/DDBJ whole genome shotgun (WGS) entry which is preliminary data.</text>
</comment>
<reference evidence="3" key="1">
    <citation type="submission" date="2017-12" db="EMBL/GenBank/DDBJ databases">
        <title>Draft genome sequence of Telmatospirillum siberiense 26-4b1T, an acidotolerant peatland alphaproteobacterium potentially involved in sulfur cycling.</title>
        <authorList>
            <person name="Hausmann B."/>
            <person name="Pjevac P."/>
            <person name="Schreck K."/>
            <person name="Herbold C.W."/>
            <person name="Daims H."/>
            <person name="Wagner M."/>
            <person name="Pester M."/>
            <person name="Loy A."/>
        </authorList>
    </citation>
    <scope>NUCLEOTIDE SEQUENCE [LARGE SCALE GENOMIC DNA]</scope>
    <source>
        <strain evidence="3">26-4b1</strain>
    </source>
</reference>
<accession>A0A2N3PQX1</accession>
<dbReference type="Pfam" id="PF14534">
    <property type="entry name" value="DUF4440"/>
    <property type="match status" value="1"/>
</dbReference>
<proteinExistence type="predicted"/>
<evidence type="ECO:0000259" key="1">
    <source>
        <dbReference type="Pfam" id="PF14534"/>
    </source>
</evidence>
<evidence type="ECO:0000313" key="2">
    <source>
        <dbReference type="EMBL" id="PKU22800.1"/>
    </source>
</evidence>
<keyword evidence="3" id="KW-1185">Reference proteome</keyword>
<dbReference type="Proteomes" id="UP000233293">
    <property type="component" value="Unassembled WGS sequence"/>
</dbReference>
<dbReference type="SUPFAM" id="SSF54427">
    <property type="entry name" value="NTF2-like"/>
    <property type="match status" value="1"/>
</dbReference>
<dbReference type="AlphaFoldDB" id="A0A2N3PQX1"/>
<dbReference type="InterPro" id="IPR027843">
    <property type="entry name" value="DUF4440"/>
</dbReference>
<feature type="domain" description="DUF4440" evidence="1">
    <location>
        <begin position="18"/>
        <end position="123"/>
    </location>
</feature>
<dbReference type="OrthoDB" id="5383110at2"/>
<dbReference type="Gene3D" id="3.10.450.50">
    <property type="match status" value="1"/>
</dbReference>